<dbReference type="Proteomes" id="UP001140011">
    <property type="component" value="Unassembled WGS sequence"/>
</dbReference>
<proteinExistence type="predicted"/>
<evidence type="ECO:0000313" key="2">
    <source>
        <dbReference type="EMBL" id="KAJ2753548.1"/>
    </source>
</evidence>
<gene>
    <name evidence="2" type="ORF">GGI19_003058</name>
</gene>
<feature type="compositionally biased region" description="Low complexity" evidence="1">
    <location>
        <begin position="26"/>
        <end position="36"/>
    </location>
</feature>
<feature type="region of interest" description="Disordered" evidence="1">
    <location>
        <begin position="26"/>
        <end position="45"/>
    </location>
</feature>
<feature type="region of interest" description="Disordered" evidence="1">
    <location>
        <begin position="993"/>
        <end position="1013"/>
    </location>
</feature>
<feature type="region of interest" description="Disordered" evidence="1">
    <location>
        <begin position="406"/>
        <end position="434"/>
    </location>
</feature>
<evidence type="ECO:0000256" key="1">
    <source>
        <dbReference type="SAM" id="MobiDB-lite"/>
    </source>
</evidence>
<protein>
    <submittedName>
        <fullName evidence="2">Uncharacterized protein</fullName>
    </submittedName>
</protein>
<sequence>MSYIPRPPAGRADELWAHPNASVASSAVSQSRTATRPNSHRLPPSTRTSVVRVIADNSPLPNLPPIPGSDIVAATGSFASTTRVSPPASLHRRTASAGDELRHASELAAPTSTHTADLVAVPSAATRLRMGLGSLRLGWASGKAKHASEQPAEPMSTPWSADEVKALANASVRYWKSGNLVDFASLSADLGRPPAEVSDMLEYLLMGYARFGPTSCWAGESNRLVTDWASIQFPTNPQLNPAPAAGSRMTSGMSRLDTCLSAFKCRPRLDARTPSYVMADHGSATSGQNIVTDFRVGLRLHNPESSPPLPSTPGLSVADKTSAHSKSLRSEPSGESVPVPPRGLPLPPPPPPHSGAQVSDHQDSRTHRRTKSTASVSPMHPPAAEFNFTPFAAADTAVATNTTQPVFTGGLRSRSGLNTLSRPSRARKLQQTSFRRQSLTGADTAVAGDQSGLVTGIIATSAPLTISSVLSPTQNTLVLPEFGLETAARPRANTFAVHPLPSNALHHILARDSGHVEPLNLAIPASAVHDDIELHSNQSSYPAIGINQTDADLDALFGDLLQETRQKIRRFVDNFIKDFPADFKQRVEMQRAGRGGLCLTVDHFEDFTYGDEAFLKAIETIYRCVGGSMIKTCNIFFHVQLLHAIRLDRIPVTDDNWLRANEFATSVFNKRIEDARFIVFQEYVGKESAAANGGGEVDSRSDGKGGVWPPSIRSGHYGSIIDSTADNDGNEHNSPFKNAYYMDKQAWKHVLFLLENHSEEIMQRARDHGPRPMPVALQVDEETMLPFDVQIRNTLVKFIWEDIPHSRVESKEITLLRALELLNCELADRCGFHKNNLHLLLDEDKNVDMSVEEDVVIAEIQELNKVPVARMAQILGTSFAQQFFAEGQLSFLEAMMHDHPFRPITRDELKDWMTRGSSPFGNDVDYQLNSKLYRYLKSLRVRPSSKQWLSTSAAATLSMLRRTLNATRQKKYLSHIDIDAIAARFREIEQDARGVSASTTESNTSAPSQPTRARTLSMTAFGKVPEWVLQLSDTQLNNVASNNHPGTVIPAGSAINGTAAREFDSSKPIQAGPVGRMRPTANGNTSAQLKPVQSPGPIGKYSVFPNGYHSPQPMTLPPMSVNPQQEPSPISMTALAAPPSSNTDSSPHYADAFAAQLPVPTIAATAAARAAGPGDANMTTVLQMFEEMQAMIRQLQAQKLQ</sequence>
<name>A0A9W8GW86_9FUNG</name>
<dbReference type="AlphaFoldDB" id="A0A9W8GW86"/>
<organism evidence="2 3">
    <name type="scientific">Coemansia pectinata</name>
    <dbReference type="NCBI Taxonomy" id="1052879"/>
    <lineage>
        <taxon>Eukaryota</taxon>
        <taxon>Fungi</taxon>
        <taxon>Fungi incertae sedis</taxon>
        <taxon>Zoopagomycota</taxon>
        <taxon>Kickxellomycotina</taxon>
        <taxon>Kickxellomycetes</taxon>
        <taxon>Kickxellales</taxon>
        <taxon>Kickxellaceae</taxon>
        <taxon>Coemansia</taxon>
    </lineage>
</organism>
<accession>A0A9W8GW86</accession>
<dbReference type="OrthoDB" id="5570110at2759"/>
<reference evidence="2" key="1">
    <citation type="submission" date="2022-07" db="EMBL/GenBank/DDBJ databases">
        <title>Phylogenomic reconstructions and comparative analyses of Kickxellomycotina fungi.</title>
        <authorList>
            <person name="Reynolds N.K."/>
            <person name="Stajich J.E."/>
            <person name="Barry K."/>
            <person name="Grigoriev I.V."/>
            <person name="Crous P."/>
            <person name="Smith M.E."/>
        </authorList>
    </citation>
    <scope>NUCLEOTIDE SEQUENCE</scope>
    <source>
        <strain evidence="2">BCRC 34297</strain>
    </source>
</reference>
<feature type="compositionally biased region" description="Pro residues" evidence="1">
    <location>
        <begin position="338"/>
        <end position="353"/>
    </location>
</feature>
<feature type="compositionally biased region" description="Polar residues" evidence="1">
    <location>
        <begin position="996"/>
        <end position="1013"/>
    </location>
</feature>
<keyword evidence="3" id="KW-1185">Reference proteome</keyword>
<dbReference type="EMBL" id="JANBUH010000181">
    <property type="protein sequence ID" value="KAJ2753548.1"/>
    <property type="molecule type" value="Genomic_DNA"/>
</dbReference>
<comment type="caution">
    <text evidence="2">The sequence shown here is derived from an EMBL/GenBank/DDBJ whole genome shotgun (WGS) entry which is preliminary data.</text>
</comment>
<evidence type="ECO:0000313" key="3">
    <source>
        <dbReference type="Proteomes" id="UP001140011"/>
    </source>
</evidence>
<feature type="region of interest" description="Disordered" evidence="1">
    <location>
        <begin position="301"/>
        <end position="383"/>
    </location>
</feature>